<gene>
    <name evidence="2" type="ORF">E4U43_006275</name>
</gene>
<name>A0A9P7STL8_9HYPO</name>
<organism evidence="2 3">
    <name type="scientific">Claviceps pusilla</name>
    <dbReference type="NCBI Taxonomy" id="123648"/>
    <lineage>
        <taxon>Eukaryota</taxon>
        <taxon>Fungi</taxon>
        <taxon>Dikarya</taxon>
        <taxon>Ascomycota</taxon>
        <taxon>Pezizomycotina</taxon>
        <taxon>Sordariomycetes</taxon>
        <taxon>Hypocreomycetidae</taxon>
        <taxon>Hypocreales</taxon>
        <taxon>Clavicipitaceae</taxon>
        <taxon>Claviceps</taxon>
    </lineage>
</organism>
<feature type="signal peptide" evidence="1">
    <location>
        <begin position="1"/>
        <end position="18"/>
    </location>
</feature>
<keyword evidence="3" id="KW-1185">Reference proteome</keyword>
<feature type="chain" id="PRO_5040274330" evidence="1">
    <location>
        <begin position="19"/>
        <end position="113"/>
    </location>
</feature>
<evidence type="ECO:0000313" key="2">
    <source>
        <dbReference type="EMBL" id="KAG5983415.1"/>
    </source>
</evidence>
<dbReference type="OrthoDB" id="4961566at2759"/>
<accession>A0A9P7STL8</accession>
<dbReference type="Proteomes" id="UP000748025">
    <property type="component" value="Unassembled WGS sequence"/>
</dbReference>
<dbReference type="AlphaFoldDB" id="A0A9P7STL8"/>
<dbReference type="EMBL" id="SRPW01004311">
    <property type="protein sequence ID" value="KAG5983415.1"/>
    <property type="molecule type" value="Genomic_DNA"/>
</dbReference>
<evidence type="ECO:0000313" key="3">
    <source>
        <dbReference type="Proteomes" id="UP000748025"/>
    </source>
</evidence>
<proteinExistence type="predicted"/>
<evidence type="ECO:0000256" key="1">
    <source>
        <dbReference type="SAM" id="SignalP"/>
    </source>
</evidence>
<sequence length="113" mass="11118">MHTTALVTILAVGASVGATSDSDTVFLTAKTTHTKIVTHCADSYTDCPLSKSFDASAATTPATHTTVSGAPTATTTASSTTGLVLMPTGAATSLRAQNGAAAVAVAAVIAMVY</sequence>
<reference evidence="2" key="1">
    <citation type="journal article" date="2020" name="bioRxiv">
        <title>Whole genome comparisons of ergot fungi reveals the divergence and evolution of species within the genus Claviceps are the result of varying mechanisms driving genome evolution and host range expansion.</title>
        <authorList>
            <person name="Wyka S.A."/>
            <person name="Mondo S.J."/>
            <person name="Liu M."/>
            <person name="Dettman J."/>
            <person name="Nalam V."/>
            <person name="Broders K.D."/>
        </authorList>
    </citation>
    <scope>NUCLEOTIDE SEQUENCE</scope>
    <source>
        <strain evidence="2">CCC 602</strain>
    </source>
</reference>
<keyword evidence="1" id="KW-0732">Signal</keyword>
<comment type="caution">
    <text evidence="2">The sequence shown here is derived from an EMBL/GenBank/DDBJ whole genome shotgun (WGS) entry which is preliminary data.</text>
</comment>
<protein>
    <submittedName>
        <fullName evidence="2">Uncharacterized protein</fullName>
    </submittedName>
</protein>